<gene>
    <name evidence="2" type="ORF">AT705_18000</name>
</gene>
<dbReference type="Proteomes" id="UP000069015">
    <property type="component" value="Chromosome 1"/>
</dbReference>
<sequence>MKASINRNSHRLGVKSKKLKQLTDISLSQEQLAEVFGGGGGADGAQPTRPFHSAPYCCQ</sequence>
<dbReference type="RefSeq" id="WP_058797638.1">
    <property type="nucleotide sequence ID" value="NZ_CP013611.1"/>
</dbReference>
<evidence type="ECO:0000313" key="3">
    <source>
        <dbReference type="Proteomes" id="UP000069015"/>
    </source>
</evidence>
<proteinExistence type="predicted"/>
<dbReference type="KEGG" id="prr:AT705_18000"/>
<organism evidence="2 3">
    <name type="scientific">Pseudoalteromonas rubra</name>
    <dbReference type="NCBI Taxonomy" id="43658"/>
    <lineage>
        <taxon>Bacteria</taxon>
        <taxon>Pseudomonadati</taxon>
        <taxon>Pseudomonadota</taxon>
        <taxon>Gammaproteobacteria</taxon>
        <taxon>Alteromonadales</taxon>
        <taxon>Pseudoalteromonadaceae</taxon>
        <taxon>Pseudoalteromonas</taxon>
    </lineage>
</organism>
<reference evidence="2 3" key="1">
    <citation type="submission" date="2015-12" db="EMBL/GenBank/DDBJ databases">
        <title>Complete genome sequence of Pseudoalteromonas rubra SCSIO 6842, harboring a conjugative plasmid.</title>
        <authorList>
            <person name="Li B."/>
            <person name="Wang X."/>
        </authorList>
    </citation>
    <scope>NUCLEOTIDE SEQUENCE [LARGE SCALE GENOMIC DNA]</scope>
    <source>
        <strain evidence="2 3">SCSIO 6842</strain>
    </source>
</reference>
<protein>
    <submittedName>
        <fullName evidence="2">Uncharacterized protein</fullName>
    </submittedName>
</protein>
<feature type="region of interest" description="Disordered" evidence="1">
    <location>
        <begin position="38"/>
        <end position="59"/>
    </location>
</feature>
<accession>A0A0U3GNS6</accession>
<dbReference type="EMBL" id="CP013611">
    <property type="protein sequence ID" value="ALU44667.1"/>
    <property type="molecule type" value="Genomic_DNA"/>
</dbReference>
<name>A0A0U3GNS6_9GAMM</name>
<evidence type="ECO:0000313" key="2">
    <source>
        <dbReference type="EMBL" id="ALU44667.1"/>
    </source>
</evidence>
<dbReference type="AlphaFoldDB" id="A0A0U3GNS6"/>
<evidence type="ECO:0000256" key="1">
    <source>
        <dbReference type="SAM" id="MobiDB-lite"/>
    </source>
</evidence>